<dbReference type="GO" id="GO:0000379">
    <property type="term" value="P:tRNA-type intron splice site recognition and cleavage"/>
    <property type="evidence" value="ECO:0007669"/>
    <property type="project" value="TreeGrafter"/>
</dbReference>
<dbReference type="Pfam" id="PF01974">
    <property type="entry name" value="tRNA_int_endo"/>
    <property type="match status" value="1"/>
</dbReference>
<evidence type="ECO:0000256" key="3">
    <source>
        <dbReference type="ARBA" id="ARBA00023239"/>
    </source>
</evidence>
<accession>A0A834IFX5</accession>
<dbReference type="PANTHER" id="PTHR21227">
    <property type="entry name" value="TRNA-SPLICING ENDONUCLEASE SUBUNIT SEN2"/>
    <property type="match status" value="1"/>
</dbReference>
<dbReference type="InterPro" id="IPR006677">
    <property type="entry name" value="tRNA_intron_Endonuc_cat-like"/>
</dbReference>
<keyword evidence="3 4" id="KW-0456">Lyase</keyword>
<evidence type="ECO:0000256" key="1">
    <source>
        <dbReference type="ARBA" id="ARBA00008078"/>
    </source>
</evidence>
<evidence type="ECO:0000313" key="7">
    <source>
        <dbReference type="EMBL" id="KAF7273282.1"/>
    </source>
</evidence>
<comment type="function">
    <text evidence="4">Constitutes one of the two catalytic subunit of the tRNA-splicing endonuclease complex, a complex responsible for identification and cleavage of the splice sites in pre-tRNA. It cleaves pre-tRNA at the 5'- and 3'-splice sites to release the intron. The products are an intron and two tRNA half-molecules bearing 2',3'-cyclic phosphate and 5'-OH termini. There are no conserved sequences at the splice sites, but the intron is invariably located at the same site in the gene, placing the splice sites an invariant distance from the constant structural features of the tRNA body.</text>
</comment>
<proteinExistence type="inferred from homology"/>
<dbReference type="Proteomes" id="UP000625711">
    <property type="component" value="Unassembled WGS sequence"/>
</dbReference>
<evidence type="ECO:0000259" key="6">
    <source>
        <dbReference type="Pfam" id="PF01974"/>
    </source>
</evidence>
<dbReference type="PANTHER" id="PTHR21227:SF0">
    <property type="entry name" value="TRNA-SPLICING ENDONUCLEASE SUBUNIT SEN2"/>
    <property type="match status" value="1"/>
</dbReference>
<dbReference type="CDD" id="cd22363">
    <property type="entry name" value="tRNA-intron_lyase_C"/>
    <property type="match status" value="1"/>
</dbReference>
<comment type="caution">
    <text evidence="7">The sequence shown here is derived from an EMBL/GenBank/DDBJ whole genome shotgun (WGS) entry which is preliminary data.</text>
</comment>
<feature type="active site" evidence="5">
    <location>
        <position position="216"/>
    </location>
</feature>
<dbReference type="EC" id="4.6.1.16" evidence="4"/>
<dbReference type="InterPro" id="IPR016589">
    <property type="entry name" value="tRNA_splic_SEN2"/>
</dbReference>
<dbReference type="InterPro" id="IPR036167">
    <property type="entry name" value="tRNA_intron_Endo_cat-like_sf"/>
</dbReference>
<dbReference type="NCBIfam" id="TIGR00324">
    <property type="entry name" value="endA"/>
    <property type="match status" value="1"/>
</dbReference>
<evidence type="ECO:0000313" key="8">
    <source>
        <dbReference type="Proteomes" id="UP000625711"/>
    </source>
</evidence>
<dbReference type="SUPFAM" id="SSF53032">
    <property type="entry name" value="tRNA-intron endonuclease catalytic domain-like"/>
    <property type="match status" value="1"/>
</dbReference>
<dbReference type="GO" id="GO:0000214">
    <property type="term" value="C:tRNA-intron endonuclease complex"/>
    <property type="evidence" value="ECO:0007669"/>
    <property type="project" value="UniProtKB-UniRule"/>
</dbReference>
<feature type="active site" evidence="5">
    <location>
        <position position="256"/>
    </location>
</feature>
<evidence type="ECO:0000256" key="4">
    <source>
        <dbReference type="PIRNR" id="PIRNR011789"/>
    </source>
</evidence>
<dbReference type="Gene3D" id="3.40.1350.10">
    <property type="match status" value="1"/>
</dbReference>
<evidence type="ECO:0000256" key="2">
    <source>
        <dbReference type="ARBA" id="ARBA00022694"/>
    </source>
</evidence>
<keyword evidence="2 4" id="KW-0819">tRNA processing</keyword>
<dbReference type="EMBL" id="JAACXV010013506">
    <property type="protein sequence ID" value="KAF7273282.1"/>
    <property type="molecule type" value="Genomic_DNA"/>
</dbReference>
<comment type="similarity">
    <text evidence="1 4">Belongs to the tRNA-intron endonuclease family.</text>
</comment>
<gene>
    <name evidence="7" type="ORF">GWI33_014003</name>
</gene>
<dbReference type="OrthoDB" id="10249562at2759"/>
<dbReference type="AlphaFoldDB" id="A0A834IFX5"/>
<feature type="active site" evidence="5">
    <location>
        <position position="208"/>
    </location>
</feature>
<sequence length="296" mass="34668">MELIEPKAKRHCKLRPKLPLPIIFKKDGSIKKFSANFNGFAVIVSDADDMKNLVSMGYFGKANFSRSYPQFTKSDTCKILRERQFKYRKDNFNHTNVKQPAEKVIVVPNSDEEDNNYFINLKPKFELDYSNIKETVWLGLEEAFFLTNVLGCLEVTYKNDILTVENMWELFSNTQPTFIRNYIVYYYYKAKKWVVKPGIKFGGDFLLYKQGPPFYHASYVVIIQIVNSNLENQMEDLSLDNVSLSALNRLCETAGKELLICKIHWPSQVQYNDFSNIEIEEVLIRRWVPSQERDEI</sequence>
<dbReference type="GO" id="GO:0000213">
    <property type="term" value="F:tRNA-intron lyase activity"/>
    <property type="evidence" value="ECO:0007669"/>
    <property type="project" value="UniProtKB-UniRule"/>
</dbReference>
<name>A0A834IFX5_RHYFE</name>
<reference evidence="7" key="1">
    <citation type="submission" date="2020-08" db="EMBL/GenBank/DDBJ databases">
        <title>Genome sequencing and assembly of the red palm weevil Rhynchophorus ferrugineus.</title>
        <authorList>
            <person name="Dias G.B."/>
            <person name="Bergman C.M."/>
            <person name="Manee M."/>
        </authorList>
    </citation>
    <scope>NUCLEOTIDE SEQUENCE</scope>
    <source>
        <strain evidence="7">AA-2017</strain>
        <tissue evidence="7">Whole larva</tissue>
    </source>
</reference>
<feature type="domain" description="tRNA intron endonuclease catalytic" evidence="6">
    <location>
        <begin position="178"/>
        <end position="264"/>
    </location>
</feature>
<organism evidence="7 8">
    <name type="scientific">Rhynchophorus ferrugineus</name>
    <name type="common">Red palm weevil</name>
    <name type="synonym">Curculio ferrugineus</name>
    <dbReference type="NCBI Taxonomy" id="354439"/>
    <lineage>
        <taxon>Eukaryota</taxon>
        <taxon>Metazoa</taxon>
        <taxon>Ecdysozoa</taxon>
        <taxon>Arthropoda</taxon>
        <taxon>Hexapoda</taxon>
        <taxon>Insecta</taxon>
        <taxon>Pterygota</taxon>
        <taxon>Neoptera</taxon>
        <taxon>Endopterygota</taxon>
        <taxon>Coleoptera</taxon>
        <taxon>Polyphaga</taxon>
        <taxon>Cucujiformia</taxon>
        <taxon>Curculionidae</taxon>
        <taxon>Dryophthorinae</taxon>
        <taxon>Rhynchophorus</taxon>
    </lineage>
</organism>
<dbReference type="PIRSF" id="PIRSF011789">
    <property type="entry name" value="tRNA_splic_SEN2"/>
    <property type="match status" value="1"/>
</dbReference>
<evidence type="ECO:0000256" key="5">
    <source>
        <dbReference type="PIRSR" id="PIRSR011789-1"/>
    </source>
</evidence>
<protein>
    <recommendedName>
        <fullName evidence="4">tRNA-splicing endonuclease subunit Sen2</fullName>
        <ecNumber evidence="4">4.6.1.16</ecNumber>
    </recommendedName>
</protein>
<dbReference type="GO" id="GO:0005737">
    <property type="term" value="C:cytoplasm"/>
    <property type="evidence" value="ECO:0007669"/>
    <property type="project" value="TreeGrafter"/>
</dbReference>
<keyword evidence="8" id="KW-1185">Reference proteome</keyword>
<dbReference type="InterPro" id="IPR006676">
    <property type="entry name" value="tRNA_splic"/>
</dbReference>
<dbReference type="GO" id="GO:0003676">
    <property type="term" value="F:nucleic acid binding"/>
    <property type="evidence" value="ECO:0007669"/>
    <property type="project" value="InterPro"/>
</dbReference>
<dbReference type="InterPro" id="IPR011856">
    <property type="entry name" value="tRNA_endonuc-like_dom_sf"/>
</dbReference>